<gene>
    <name evidence="3" type="ORF">E7Z73_02155</name>
</gene>
<proteinExistence type="predicted"/>
<dbReference type="RefSeq" id="WP_303736184.1">
    <property type="nucleotide sequence ID" value="NZ_SUTE01000015.1"/>
</dbReference>
<reference evidence="3" key="1">
    <citation type="submission" date="2019-04" db="EMBL/GenBank/DDBJ databases">
        <title>Evolution of Biomass-Degrading Anaerobic Consortia Revealed by Metagenomics.</title>
        <authorList>
            <person name="Peng X."/>
        </authorList>
    </citation>
    <scope>NUCLEOTIDE SEQUENCE</scope>
    <source>
        <strain evidence="3">SIG12</strain>
    </source>
</reference>
<comment type="caution">
    <text evidence="3">The sequence shown here is derived from an EMBL/GenBank/DDBJ whole genome shotgun (WGS) entry which is preliminary data.</text>
</comment>
<evidence type="ECO:0000313" key="3">
    <source>
        <dbReference type="EMBL" id="MBE6504536.1"/>
    </source>
</evidence>
<protein>
    <submittedName>
        <fullName evidence="3">DUF11 domain-containing protein</fullName>
    </submittedName>
</protein>
<keyword evidence="1" id="KW-0812">Transmembrane</keyword>
<keyword evidence="1" id="KW-0472">Membrane</keyword>
<evidence type="ECO:0000256" key="1">
    <source>
        <dbReference type="SAM" id="Phobius"/>
    </source>
</evidence>
<dbReference type="AlphaFoldDB" id="A0A8T3VE79"/>
<dbReference type="EMBL" id="SUTE01000015">
    <property type="protein sequence ID" value="MBE6504536.1"/>
    <property type="molecule type" value="Genomic_DNA"/>
</dbReference>
<sequence>MRSRNIIFSFLMVILALVLVSSVSALDNDTVLDDNTPQGISDYPDLVFEQSYDPKMVYKDNLFEVLLSVRNTGQNTYHNISILYPLPDGLELVIWPSEYDSSVWLIDTLYPGELNTLTLVCIPKIANTTYEFPAIVDGQTVSDMEIYCEEAPEPEPPVGPDHHGRGAVDAVKSAAANGIDLKDTGNPIFLLLFMIIFIPYIRLKY</sequence>
<organism evidence="3 4">
    <name type="scientific">Methanobrevibacter millerae</name>
    <dbReference type="NCBI Taxonomy" id="230361"/>
    <lineage>
        <taxon>Archaea</taxon>
        <taxon>Methanobacteriati</taxon>
        <taxon>Methanobacteriota</taxon>
        <taxon>Methanomada group</taxon>
        <taxon>Methanobacteria</taxon>
        <taxon>Methanobacteriales</taxon>
        <taxon>Methanobacteriaceae</taxon>
        <taxon>Methanobrevibacter</taxon>
    </lineage>
</organism>
<accession>A0A8T3VE79</accession>
<dbReference type="InterPro" id="IPR001434">
    <property type="entry name" value="OmcB-like_DUF11"/>
</dbReference>
<feature type="domain" description="DUF11" evidence="2">
    <location>
        <begin position="45"/>
        <end position="143"/>
    </location>
</feature>
<evidence type="ECO:0000313" key="4">
    <source>
        <dbReference type="Proteomes" id="UP000762703"/>
    </source>
</evidence>
<feature type="transmembrane region" description="Helical" evidence="1">
    <location>
        <begin position="187"/>
        <end position="203"/>
    </location>
</feature>
<name>A0A8T3VE79_9EURY</name>
<dbReference type="Proteomes" id="UP000762703">
    <property type="component" value="Unassembled WGS sequence"/>
</dbReference>
<keyword evidence="1" id="KW-1133">Transmembrane helix</keyword>
<evidence type="ECO:0000259" key="2">
    <source>
        <dbReference type="Pfam" id="PF01345"/>
    </source>
</evidence>
<dbReference type="Pfam" id="PF01345">
    <property type="entry name" value="DUF11"/>
    <property type="match status" value="1"/>
</dbReference>